<gene>
    <name evidence="1" type="ORF">METZ01_LOCUS159067</name>
</gene>
<organism evidence="1">
    <name type="scientific">marine metagenome</name>
    <dbReference type="NCBI Taxonomy" id="408172"/>
    <lineage>
        <taxon>unclassified sequences</taxon>
        <taxon>metagenomes</taxon>
        <taxon>ecological metagenomes</taxon>
    </lineage>
</organism>
<sequence>MKIQLKQIMSNLVFAIALGCLSQTAKAEPFHWNGFDLKVSPKNVGPLLELLDETFSIPDKPFKVTLNETIFSDNDVTHGLSISSSDVDAISSLMSDEFKEGREQFMEKFYQLAEVKSKYTGVRTFTTNIPERGSDTKNAGSYFGHWEIEIKSADAPRFIESFKNVVSATKDLRTNHILGMGMFQFGRGKSTHYILHSFNSYSDLKKGLDAYSNKEAMAVHFKTIKDIATPVGSQVTKVIKQW</sequence>
<name>A0A382AYY3_9ZZZZ</name>
<reference evidence="1" key="1">
    <citation type="submission" date="2018-05" db="EMBL/GenBank/DDBJ databases">
        <authorList>
            <person name="Lanie J.A."/>
            <person name="Ng W.-L."/>
            <person name="Kazmierczak K.M."/>
            <person name="Andrzejewski T.M."/>
            <person name="Davidsen T.M."/>
            <person name="Wayne K.J."/>
            <person name="Tettelin H."/>
            <person name="Glass J.I."/>
            <person name="Rusch D."/>
            <person name="Podicherti R."/>
            <person name="Tsui H.-C.T."/>
            <person name="Winkler M.E."/>
        </authorList>
    </citation>
    <scope>NUCLEOTIDE SEQUENCE</scope>
</reference>
<evidence type="ECO:0008006" key="2">
    <source>
        <dbReference type="Google" id="ProtNLM"/>
    </source>
</evidence>
<protein>
    <recommendedName>
        <fullName evidence="2">NIPSNAP domain-containing protein</fullName>
    </recommendedName>
</protein>
<dbReference type="EMBL" id="UINC01027266">
    <property type="protein sequence ID" value="SVB06213.1"/>
    <property type="molecule type" value="Genomic_DNA"/>
</dbReference>
<dbReference type="AlphaFoldDB" id="A0A382AYY3"/>
<accession>A0A382AYY3</accession>
<evidence type="ECO:0000313" key="1">
    <source>
        <dbReference type="EMBL" id="SVB06213.1"/>
    </source>
</evidence>
<proteinExistence type="predicted"/>
<dbReference type="PROSITE" id="PS51257">
    <property type="entry name" value="PROKAR_LIPOPROTEIN"/>
    <property type="match status" value="1"/>
</dbReference>